<proteinExistence type="predicted"/>
<keyword evidence="6" id="KW-0677">Repeat</keyword>
<dbReference type="GO" id="GO:0003713">
    <property type="term" value="F:transcription coactivator activity"/>
    <property type="evidence" value="ECO:0007669"/>
    <property type="project" value="TreeGrafter"/>
</dbReference>
<evidence type="ECO:0000256" key="6">
    <source>
        <dbReference type="ARBA" id="ARBA00022737"/>
    </source>
</evidence>
<dbReference type="PANTHER" id="PTHR45888:SF6">
    <property type="entry name" value="HL01030P-RELATED"/>
    <property type="match status" value="1"/>
</dbReference>
<evidence type="ECO:0000256" key="1">
    <source>
        <dbReference type="ARBA" id="ARBA00004123"/>
    </source>
</evidence>
<dbReference type="InterPro" id="IPR003616">
    <property type="entry name" value="Post-SET_dom"/>
</dbReference>
<keyword evidence="10" id="KW-0804">Transcription</keyword>
<evidence type="ECO:0000256" key="5">
    <source>
        <dbReference type="ARBA" id="ARBA00022723"/>
    </source>
</evidence>
<evidence type="ECO:0000259" key="13">
    <source>
        <dbReference type="PROSITE" id="PS50868"/>
    </source>
</evidence>
<dbReference type="Gene3D" id="2.170.270.10">
    <property type="entry name" value="SET domain"/>
    <property type="match status" value="1"/>
</dbReference>
<dbReference type="SMART" id="SM00508">
    <property type="entry name" value="PostSET"/>
    <property type="match status" value="1"/>
</dbReference>
<dbReference type="InterPro" id="IPR001214">
    <property type="entry name" value="SET_dom"/>
</dbReference>
<protein>
    <submittedName>
        <fullName evidence="14">Histone-lysine N-methyltransferase trr</fullName>
    </submittedName>
</protein>
<dbReference type="GO" id="GO:0042800">
    <property type="term" value="F:histone H3K4 methyltransferase activity"/>
    <property type="evidence" value="ECO:0007669"/>
    <property type="project" value="TreeGrafter"/>
</dbReference>
<dbReference type="GO" id="GO:0008270">
    <property type="term" value="F:zinc ion binding"/>
    <property type="evidence" value="ECO:0007669"/>
    <property type="project" value="UniProtKB-KW"/>
</dbReference>
<evidence type="ECO:0000256" key="3">
    <source>
        <dbReference type="ARBA" id="ARBA00022679"/>
    </source>
</evidence>
<evidence type="ECO:0000256" key="2">
    <source>
        <dbReference type="ARBA" id="ARBA00022603"/>
    </source>
</evidence>
<keyword evidence="9" id="KW-0805">Transcription regulation</keyword>
<feature type="domain" description="Post-SET" evidence="13">
    <location>
        <begin position="75"/>
        <end position="91"/>
    </location>
</feature>
<evidence type="ECO:0000256" key="11">
    <source>
        <dbReference type="ARBA" id="ARBA00023242"/>
    </source>
</evidence>
<evidence type="ECO:0000256" key="7">
    <source>
        <dbReference type="ARBA" id="ARBA00022771"/>
    </source>
</evidence>
<evidence type="ECO:0000313" key="14">
    <source>
        <dbReference type="EMBL" id="KAJ6647955.1"/>
    </source>
</evidence>
<name>A0A9Q0NCU7_9DIPT</name>
<organism evidence="14 15">
    <name type="scientific">Pseudolycoriella hygida</name>
    <dbReference type="NCBI Taxonomy" id="35572"/>
    <lineage>
        <taxon>Eukaryota</taxon>
        <taxon>Metazoa</taxon>
        <taxon>Ecdysozoa</taxon>
        <taxon>Arthropoda</taxon>
        <taxon>Hexapoda</taxon>
        <taxon>Insecta</taxon>
        <taxon>Pterygota</taxon>
        <taxon>Neoptera</taxon>
        <taxon>Endopterygota</taxon>
        <taxon>Diptera</taxon>
        <taxon>Nematocera</taxon>
        <taxon>Sciaroidea</taxon>
        <taxon>Sciaridae</taxon>
        <taxon>Pseudolycoriella</taxon>
    </lineage>
</organism>
<feature type="non-terminal residue" evidence="14">
    <location>
        <position position="1"/>
    </location>
</feature>
<evidence type="ECO:0000256" key="8">
    <source>
        <dbReference type="ARBA" id="ARBA00022833"/>
    </source>
</evidence>
<keyword evidence="11" id="KW-0539">Nucleus</keyword>
<dbReference type="Proteomes" id="UP001151699">
    <property type="component" value="Chromosome A"/>
</dbReference>
<dbReference type="EMBL" id="WJQU01000001">
    <property type="protein sequence ID" value="KAJ6647955.1"/>
    <property type="molecule type" value="Genomic_DNA"/>
</dbReference>
<dbReference type="GO" id="GO:0044666">
    <property type="term" value="C:MLL3/4 complex"/>
    <property type="evidence" value="ECO:0007669"/>
    <property type="project" value="TreeGrafter"/>
</dbReference>
<reference evidence="14" key="1">
    <citation type="submission" date="2022-07" db="EMBL/GenBank/DDBJ databases">
        <authorList>
            <person name="Trinca V."/>
            <person name="Uliana J.V.C."/>
            <person name="Torres T.T."/>
            <person name="Ward R.J."/>
            <person name="Monesi N."/>
        </authorList>
    </citation>
    <scope>NUCLEOTIDE SEQUENCE</scope>
    <source>
        <strain evidence="14">HSMRA1968</strain>
        <tissue evidence="14">Whole embryos</tissue>
    </source>
</reference>
<evidence type="ECO:0000259" key="12">
    <source>
        <dbReference type="PROSITE" id="PS50280"/>
    </source>
</evidence>
<keyword evidence="4" id="KW-0949">S-adenosyl-L-methionine</keyword>
<keyword evidence="7" id="KW-0863">Zinc-finger</keyword>
<comment type="subcellular location">
    <subcellularLocation>
        <location evidence="1">Nucleus</location>
    </subcellularLocation>
</comment>
<keyword evidence="2" id="KW-0489">Methyltransferase</keyword>
<evidence type="ECO:0000256" key="9">
    <source>
        <dbReference type="ARBA" id="ARBA00023015"/>
    </source>
</evidence>
<keyword evidence="3" id="KW-0808">Transferase</keyword>
<dbReference type="PANTHER" id="PTHR45888">
    <property type="entry name" value="HL01030P-RELATED"/>
    <property type="match status" value="1"/>
</dbReference>
<dbReference type="PROSITE" id="PS50280">
    <property type="entry name" value="SET"/>
    <property type="match status" value="1"/>
</dbReference>
<comment type="caution">
    <text evidence="14">The sequence shown here is derived from an EMBL/GenBank/DDBJ whole genome shotgun (WGS) entry which is preliminary data.</text>
</comment>
<evidence type="ECO:0000256" key="10">
    <source>
        <dbReference type="ARBA" id="ARBA00023163"/>
    </source>
</evidence>
<dbReference type="SUPFAM" id="SSF82199">
    <property type="entry name" value="SET domain"/>
    <property type="match status" value="1"/>
</dbReference>
<dbReference type="GO" id="GO:0032259">
    <property type="term" value="P:methylation"/>
    <property type="evidence" value="ECO:0007669"/>
    <property type="project" value="UniProtKB-KW"/>
</dbReference>
<dbReference type="Pfam" id="PF00856">
    <property type="entry name" value="SET"/>
    <property type="match status" value="1"/>
</dbReference>
<accession>A0A9Q0NCU7</accession>
<sequence length="91" mass="10596">NRGIYMFRLDEDRVVDATLSGGLARYINHSCNPNCVTEIVDVDRECRIIIFAKRKITRGEELSYDYKFDIEDDSHKISCMCGAPNCRKWMN</sequence>
<keyword evidence="15" id="KW-1185">Reference proteome</keyword>
<evidence type="ECO:0000313" key="15">
    <source>
        <dbReference type="Proteomes" id="UP001151699"/>
    </source>
</evidence>
<evidence type="ECO:0000256" key="4">
    <source>
        <dbReference type="ARBA" id="ARBA00022691"/>
    </source>
</evidence>
<dbReference type="AlphaFoldDB" id="A0A9Q0NCU7"/>
<dbReference type="InterPro" id="IPR046341">
    <property type="entry name" value="SET_dom_sf"/>
</dbReference>
<keyword evidence="5" id="KW-0479">Metal-binding</keyword>
<dbReference type="OrthoDB" id="7790270at2759"/>
<feature type="domain" description="SET" evidence="12">
    <location>
        <begin position="1"/>
        <end position="67"/>
    </location>
</feature>
<keyword evidence="8" id="KW-0862">Zinc</keyword>
<gene>
    <name evidence="14" type="primary">trr_1</name>
    <name evidence="14" type="ORF">Bhyg_03180</name>
</gene>
<dbReference type="SMART" id="SM00317">
    <property type="entry name" value="SET"/>
    <property type="match status" value="1"/>
</dbReference>
<dbReference type="PROSITE" id="PS50868">
    <property type="entry name" value="POST_SET"/>
    <property type="match status" value="1"/>
</dbReference>
<dbReference type="GO" id="GO:0045944">
    <property type="term" value="P:positive regulation of transcription by RNA polymerase II"/>
    <property type="evidence" value="ECO:0007669"/>
    <property type="project" value="TreeGrafter"/>
</dbReference>